<dbReference type="Bgee" id="ENSELUG00000017703">
    <property type="expression patterns" value="Expressed in stomach and 14 other cell types or tissues"/>
</dbReference>
<evidence type="ECO:0000256" key="2">
    <source>
        <dbReference type="ARBA" id="ARBA00022694"/>
    </source>
</evidence>
<evidence type="ECO:0000259" key="4">
    <source>
        <dbReference type="Pfam" id="PF12928"/>
    </source>
</evidence>
<dbReference type="GO" id="GO:0000214">
    <property type="term" value="C:tRNA-intron endonuclease complex"/>
    <property type="evidence" value="ECO:0007669"/>
    <property type="project" value="TreeGrafter"/>
</dbReference>
<name>A0A6Q2Z8S8_ESOLU</name>
<keyword evidence="6" id="KW-1185">Reference proteome</keyword>
<dbReference type="GeneTree" id="ENSGT00390000004214"/>
<dbReference type="InterPro" id="IPR024336">
    <property type="entry name" value="tRNA_splic_suSen54_N"/>
</dbReference>
<gene>
    <name evidence="5" type="primary">TSEN54</name>
</gene>
<dbReference type="PANTHER" id="PTHR21027">
    <property type="entry name" value="TRNA-SPLICING ENDONUCLEASE SUBUNIT SEN54"/>
    <property type="match status" value="1"/>
</dbReference>
<evidence type="ECO:0000256" key="1">
    <source>
        <dbReference type="ARBA" id="ARBA00005736"/>
    </source>
</evidence>
<comment type="similarity">
    <text evidence="1">Belongs to the SEN54 family.</text>
</comment>
<feature type="compositionally biased region" description="Acidic residues" evidence="3">
    <location>
        <begin position="218"/>
        <end position="231"/>
    </location>
</feature>
<evidence type="ECO:0000313" key="5">
    <source>
        <dbReference type="Ensembl" id="ENSELUP00000074127.2"/>
    </source>
</evidence>
<evidence type="ECO:0000313" key="6">
    <source>
        <dbReference type="Proteomes" id="UP000265140"/>
    </source>
</evidence>
<reference evidence="5" key="3">
    <citation type="submission" date="2025-08" db="UniProtKB">
        <authorList>
            <consortium name="Ensembl"/>
        </authorList>
    </citation>
    <scope>IDENTIFICATION</scope>
</reference>
<proteinExistence type="inferred from homology"/>
<feature type="region of interest" description="Disordered" evidence="3">
    <location>
        <begin position="21"/>
        <end position="48"/>
    </location>
</feature>
<feature type="compositionally biased region" description="Basic and acidic residues" evidence="3">
    <location>
        <begin position="238"/>
        <end position="258"/>
    </location>
</feature>
<reference evidence="5" key="4">
    <citation type="submission" date="2025-09" db="UniProtKB">
        <authorList>
            <consortium name="Ensembl"/>
        </authorList>
    </citation>
    <scope>IDENTIFICATION</scope>
</reference>
<keyword evidence="2" id="KW-0819">tRNA processing</keyword>
<dbReference type="InterPro" id="IPR024337">
    <property type="entry name" value="tRNA_splic_suSen54"/>
</dbReference>
<dbReference type="PANTHER" id="PTHR21027:SF1">
    <property type="entry name" value="TRNA-SPLICING ENDONUCLEASE SUBUNIT SEN54"/>
    <property type="match status" value="1"/>
</dbReference>
<dbReference type="GeneID" id="105012921"/>
<reference evidence="6" key="1">
    <citation type="journal article" date="2014" name="PLoS ONE">
        <title>The genome and linkage map of the northern pike (Esox lucius): conserved synteny revealed between the salmonid sister group and the Neoteleostei.</title>
        <authorList>
            <person name="Rondeau E.B."/>
            <person name="Minkley D.R."/>
            <person name="Leong J.S."/>
            <person name="Messmer A.M."/>
            <person name="Jantzen J.R."/>
            <person name="von Schalburg K.R."/>
            <person name="Lemon C."/>
            <person name="Bird N.H."/>
            <person name="Koop B.F."/>
        </authorList>
    </citation>
    <scope>NUCLEOTIDE SEQUENCE</scope>
</reference>
<reference evidence="5" key="2">
    <citation type="submission" date="2020-02" db="EMBL/GenBank/DDBJ databases">
        <title>Esox lucius (northern pike) genome, fEsoLuc1, primary haplotype.</title>
        <authorList>
            <person name="Myers G."/>
            <person name="Karagic N."/>
            <person name="Meyer A."/>
            <person name="Pippel M."/>
            <person name="Reichard M."/>
            <person name="Winkler S."/>
            <person name="Tracey A."/>
            <person name="Sims Y."/>
            <person name="Howe K."/>
            <person name="Rhie A."/>
            <person name="Formenti G."/>
            <person name="Durbin R."/>
            <person name="Fedrigo O."/>
            <person name="Jarvis E.D."/>
        </authorList>
    </citation>
    <scope>NUCLEOTIDE SEQUENCE [LARGE SCALE GENOMIC DNA]</scope>
</reference>
<accession>A0A6Q2Z8S8</accession>
<feature type="domain" description="tRNA-splicing endonuclease subunit Sen54 N-terminal" evidence="4">
    <location>
        <begin position="61"/>
        <end position="127"/>
    </location>
</feature>
<organism evidence="5 6">
    <name type="scientific">Esox lucius</name>
    <name type="common">Northern pike</name>
    <dbReference type="NCBI Taxonomy" id="8010"/>
    <lineage>
        <taxon>Eukaryota</taxon>
        <taxon>Metazoa</taxon>
        <taxon>Chordata</taxon>
        <taxon>Craniata</taxon>
        <taxon>Vertebrata</taxon>
        <taxon>Euteleostomi</taxon>
        <taxon>Actinopterygii</taxon>
        <taxon>Neopterygii</taxon>
        <taxon>Teleostei</taxon>
        <taxon>Protacanthopterygii</taxon>
        <taxon>Esociformes</taxon>
        <taxon>Esocidae</taxon>
        <taxon>Esox</taxon>
    </lineage>
</organism>
<evidence type="ECO:0000256" key="3">
    <source>
        <dbReference type="SAM" id="MobiDB-lite"/>
    </source>
</evidence>
<dbReference type="Proteomes" id="UP000265140">
    <property type="component" value="Chromosome 11"/>
</dbReference>
<dbReference type="GO" id="GO:0000379">
    <property type="term" value="P:tRNA-type intron splice site recognition and cleavage"/>
    <property type="evidence" value="ECO:0007669"/>
    <property type="project" value="TreeGrafter"/>
</dbReference>
<sequence length="536" mass="61530">MADQNKTAEVKSSNELLSPSELFEARTRSHKIPVRGQKDFLPSGSDQQRERLQQSLQEHWKLVSEERVERLGNLVKAVWIPSDQRVELLSPAGKFWQTMGFSAHGKQCLHPEEALYLMECGNLQVFYKDLPLSIQEGYETFLCSKTMSIHHYKVFGHLKRLGYVVTRFDPSRVPSQYERQLNLAQSRERPGRRLKRKRSLSPPSGHTETQEGATAMGTEEERDGNREEEDMNPMPEDTNPKLKDTNPKPENIHPKPEDTNPDDTQMAAQDDPSTTAEGCRSWWSKGGSPHPDLPGQSQNTGSPRWDFTSISFPDLGSRHQHPRSLASPDPCLLPGAVGSVGPCDVVPWLNRLNLREVRMSRREQERERDRDRYHRDVNLDREVQRCRNWTEYRDLLERRSRRRHRDRPAHLWEGEVTPLHDPSQVCLTGELMDKISVVKSTQLFEGASSLKCSNEWRISFNIYQPDTVAEFKKSTPGKPYSRMCVCSFSGPVPDLQTLKVLAFQSGDVPVTYAVEDHGDISFYCFKNFQIPKDESF</sequence>
<dbReference type="RefSeq" id="XP_010872380.2">
    <property type="nucleotide sequence ID" value="XM_010874078.3"/>
</dbReference>
<protein>
    <recommendedName>
        <fullName evidence="4">tRNA-splicing endonuclease subunit Sen54 N-terminal domain-containing protein</fullName>
    </recommendedName>
</protein>
<feature type="region of interest" description="Disordered" evidence="3">
    <location>
        <begin position="174"/>
        <end position="325"/>
    </location>
</feature>
<feature type="compositionally biased region" description="Polar residues" evidence="3">
    <location>
        <begin position="174"/>
        <end position="185"/>
    </location>
</feature>
<feature type="compositionally biased region" description="Polar residues" evidence="3">
    <location>
        <begin position="262"/>
        <end position="276"/>
    </location>
</feature>
<dbReference type="Ensembl" id="ENSELUT00000064752.2">
    <property type="protein sequence ID" value="ENSELUP00000074127.2"/>
    <property type="gene ID" value="ENSELUG00000017703.3"/>
</dbReference>
<dbReference type="AlphaFoldDB" id="A0A6Q2Z8S8"/>
<dbReference type="Pfam" id="PF12928">
    <property type="entry name" value="tRNA_int_end_N2"/>
    <property type="match status" value="1"/>
</dbReference>